<keyword evidence="2" id="KW-0479">Metal-binding</keyword>
<dbReference type="InterPro" id="IPR050612">
    <property type="entry name" value="Prok_Mopterin_Oxidored"/>
</dbReference>
<evidence type="ECO:0000259" key="5">
    <source>
        <dbReference type="Pfam" id="PF00384"/>
    </source>
</evidence>
<dbReference type="Gene3D" id="3.40.50.740">
    <property type="match status" value="1"/>
</dbReference>
<evidence type="ECO:0000313" key="9">
    <source>
        <dbReference type="Proteomes" id="UP000468668"/>
    </source>
</evidence>
<evidence type="ECO:0000256" key="4">
    <source>
        <dbReference type="ARBA" id="ARBA00023014"/>
    </source>
</evidence>
<dbReference type="InterPro" id="IPR009010">
    <property type="entry name" value="Asp_de-COase-like_dom_sf"/>
</dbReference>
<comment type="caution">
    <text evidence="8">The sequence shown here is derived from an EMBL/GenBank/DDBJ whole genome shotgun (WGS) entry which is preliminary data.</text>
</comment>
<evidence type="ECO:0000313" key="8">
    <source>
        <dbReference type="EMBL" id="KAB1642451.1"/>
    </source>
</evidence>
<dbReference type="SUPFAM" id="SSF53706">
    <property type="entry name" value="Formate dehydrogenase/DMSO reductase, domains 1-3"/>
    <property type="match status" value="1"/>
</dbReference>
<sequence>MREVRKTNCHFCGYLCAFHATVEDGRVVDLEPDPSRYPYDPKVLAGCRRWKMNLDVLDGDDRVNYPLRRVGERGANNWERVSWDEALDDIAQRLSKLRDQYGSETLASMIGGPHASFWPLHRFMNMFGSPNNMGIGQICWNPRIWMDALTFGWTIEADINDDTECVFIWGTNPAESDNSLWWQSIRRIGKSDTPLVVIDPRYTKTASCADLWIAPKTGTDCALALGFANVIIAEGLYDRDFVAEWCHGFDEFAAHVARYTPEYVAEFCGVSADDVRTAARWFGRAQAAALVSGRGIDQSGRNVAPTHRAICCLRAITGNVDKPGACIITEMSDFTTEVELEMTDEMVPEHKARCLNTPFTPLQCYEGYAKVQKVTERLGCRLPTRYMTSAHPDLVLRAMETGEPYPVRALIVNATNPLLTYADTHRVFNALMGLDLIVVIDYYLTPTASIADFVLPCAGAIERPLFQQHGGVANIAYGGPAAVEPYYERRSDYDIFRALGIRLGQAEAWPHETFKDALEDVLARAGMTWEEYCERGMYFRPPVPFKYLYPDETDNPRGFATTTGKIELASEILPDFGGQRLPEPAPCLSLCSDELIARATACGGAHLSMVTGARKQPYNASMYFNNPKFRKSSPHPAAEISPATAQRLGLRAGDTVEVATDKGSARFVLEVRTMRDDMVSVDYGWWHPEWTPGAPDFGGMWESNVNCLTSCSVATGEPMIGTWWYNAIDCVIRKVDETLSWQDDPCAKDSASADKDDAR</sequence>
<feature type="domain" description="Molybdopterin oxidoreductase" evidence="5">
    <location>
        <begin position="62"/>
        <end position="500"/>
    </location>
</feature>
<dbReference type="GO" id="GO:0051536">
    <property type="term" value="F:iron-sulfur cluster binding"/>
    <property type="evidence" value="ECO:0007669"/>
    <property type="project" value="UniProtKB-KW"/>
</dbReference>
<organism evidence="8 9">
    <name type="scientific">Ellagibacter isourolithinifaciens</name>
    <dbReference type="NCBI Taxonomy" id="2137581"/>
    <lineage>
        <taxon>Bacteria</taxon>
        <taxon>Bacillati</taxon>
        <taxon>Actinomycetota</taxon>
        <taxon>Coriobacteriia</taxon>
        <taxon>Eggerthellales</taxon>
        <taxon>Eggerthellaceae</taxon>
        <taxon>Ellagibacter</taxon>
    </lineage>
</organism>
<dbReference type="InterPro" id="IPR006657">
    <property type="entry name" value="MoPterin_dinucl-bd_dom"/>
</dbReference>
<dbReference type="Gene3D" id="2.20.25.90">
    <property type="entry name" value="ADC-like domains"/>
    <property type="match status" value="1"/>
</dbReference>
<feature type="domain" description="Molybdopterin dinucleotide-binding" evidence="6">
    <location>
        <begin position="608"/>
        <end position="714"/>
    </location>
</feature>
<dbReference type="GO" id="GO:0016491">
    <property type="term" value="F:oxidoreductase activity"/>
    <property type="evidence" value="ECO:0007669"/>
    <property type="project" value="InterPro"/>
</dbReference>
<dbReference type="GeneID" id="98657119"/>
<dbReference type="Pfam" id="PF00384">
    <property type="entry name" value="Molybdopterin"/>
    <property type="match status" value="1"/>
</dbReference>
<accession>A0A6N6NU73</accession>
<evidence type="ECO:0000256" key="3">
    <source>
        <dbReference type="ARBA" id="ARBA00023004"/>
    </source>
</evidence>
<proteinExistence type="inferred from homology"/>
<reference evidence="8 9" key="1">
    <citation type="submission" date="2019-09" db="EMBL/GenBank/DDBJ databases">
        <title>Whole genome shotgun sequencing (WGS) of Ellagibacter isourolithinifaciens DSM 104140(T) and Adlercreutzia muris DSM 29508(T).</title>
        <authorList>
            <person name="Stoll D.A."/>
            <person name="Danylec N."/>
            <person name="Huch M."/>
        </authorList>
    </citation>
    <scope>NUCLEOTIDE SEQUENCE [LARGE SCALE GENOMIC DNA]</scope>
    <source>
        <strain evidence="8 9">DSM 104140</strain>
    </source>
</reference>
<evidence type="ECO:0000259" key="6">
    <source>
        <dbReference type="Pfam" id="PF01568"/>
    </source>
</evidence>
<keyword evidence="4" id="KW-0411">Iron-sulfur</keyword>
<dbReference type="EMBL" id="WAJR01000002">
    <property type="protein sequence ID" value="KAB1642451.1"/>
    <property type="molecule type" value="Genomic_DNA"/>
</dbReference>
<dbReference type="Proteomes" id="UP000468668">
    <property type="component" value="Unassembled WGS sequence"/>
</dbReference>
<dbReference type="Pfam" id="PF01568">
    <property type="entry name" value="Molydop_binding"/>
    <property type="match status" value="1"/>
</dbReference>
<dbReference type="InterPro" id="IPR006656">
    <property type="entry name" value="Mopterin_OxRdtase"/>
</dbReference>
<evidence type="ECO:0000259" key="7">
    <source>
        <dbReference type="Pfam" id="PF04879"/>
    </source>
</evidence>
<comment type="similarity">
    <text evidence="1">Belongs to the prokaryotic molybdopterin-containing oxidoreductase family.</text>
</comment>
<dbReference type="GO" id="GO:0043546">
    <property type="term" value="F:molybdopterin cofactor binding"/>
    <property type="evidence" value="ECO:0007669"/>
    <property type="project" value="InterPro"/>
</dbReference>
<dbReference type="Pfam" id="PF04879">
    <property type="entry name" value="Molybdop_Fe4S4"/>
    <property type="match status" value="1"/>
</dbReference>
<dbReference type="SUPFAM" id="SSF50692">
    <property type="entry name" value="ADC-like"/>
    <property type="match status" value="1"/>
</dbReference>
<dbReference type="InterPro" id="IPR006963">
    <property type="entry name" value="Mopterin_OxRdtase_4Fe-4S_dom"/>
</dbReference>
<name>A0A6N6NU73_9ACTN</name>
<keyword evidence="3" id="KW-0408">Iron</keyword>
<dbReference type="Gene3D" id="3.40.228.10">
    <property type="entry name" value="Dimethylsulfoxide Reductase, domain 2"/>
    <property type="match status" value="1"/>
</dbReference>
<keyword evidence="9" id="KW-1185">Reference proteome</keyword>
<dbReference type="AlphaFoldDB" id="A0A6N6NU73"/>
<feature type="domain" description="4Fe-4S Mo/W bis-MGD-type" evidence="7">
    <location>
        <begin position="4"/>
        <end position="35"/>
    </location>
</feature>
<protein>
    <submittedName>
        <fullName evidence="8">Molybdopterin-dependent oxidoreductase</fullName>
    </submittedName>
</protein>
<gene>
    <name evidence="8" type="ORF">F8C90_01720</name>
</gene>
<dbReference type="GO" id="GO:0046872">
    <property type="term" value="F:metal ion binding"/>
    <property type="evidence" value="ECO:0007669"/>
    <property type="project" value="UniProtKB-KW"/>
</dbReference>
<dbReference type="RefSeq" id="WP_158048718.1">
    <property type="nucleotide sequence ID" value="NZ_WAJR01000002.1"/>
</dbReference>
<dbReference type="OrthoDB" id="7376058at2"/>
<dbReference type="PANTHER" id="PTHR43742">
    <property type="entry name" value="TRIMETHYLAMINE-N-OXIDE REDUCTASE"/>
    <property type="match status" value="1"/>
</dbReference>
<evidence type="ECO:0000256" key="1">
    <source>
        <dbReference type="ARBA" id="ARBA00010312"/>
    </source>
</evidence>
<dbReference type="PANTHER" id="PTHR43742:SF6">
    <property type="entry name" value="OXIDOREDUCTASE YYAE-RELATED"/>
    <property type="match status" value="1"/>
</dbReference>
<dbReference type="Gene3D" id="2.40.40.20">
    <property type="match status" value="1"/>
</dbReference>
<evidence type="ECO:0000256" key="2">
    <source>
        <dbReference type="ARBA" id="ARBA00022723"/>
    </source>
</evidence>